<evidence type="ECO:0000256" key="3">
    <source>
        <dbReference type="ARBA" id="ARBA00023163"/>
    </source>
</evidence>
<dbReference type="PROSITE" id="PS01124">
    <property type="entry name" value="HTH_ARAC_FAMILY_2"/>
    <property type="match status" value="1"/>
</dbReference>
<dbReference type="InterPro" id="IPR018060">
    <property type="entry name" value="HTH_AraC"/>
</dbReference>
<proteinExistence type="predicted"/>
<dbReference type="Pfam" id="PF12833">
    <property type="entry name" value="HTH_18"/>
    <property type="match status" value="1"/>
</dbReference>
<dbReference type="Proteomes" id="UP000698752">
    <property type="component" value="Unassembled WGS sequence"/>
</dbReference>
<name>A0ABS5EE96_9PROT</name>
<dbReference type="RefSeq" id="WP_211867240.1">
    <property type="nucleotide sequence ID" value="NZ_JAAEDI010000006.1"/>
</dbReference>
<dbReference type="InterPro" id="IPR003313">
    <property type="entry name" value="AraC-bd"/>
</dbReference>
<evidence type="ECO:0000259" key="4">
    <source>
        <dbReference type="PROSITE" id="PS01124"/>
    </source>
</evidence>
<dbReference type="CDD" id="cd06124">
    <property type="entry name" value="cupin_NimR-like_N"/>
    <property type="match status" value="1"/>
</dbReference>
<evidence type="ECO:0000313" key="6">
    <source>
        <dbReference type="Proteomes" id="UP000698752"/>
    </source>
</evidence>
<dbReference type="Gene3D" id="2.60.120.10">
    <property type="entry name" value="Jelly Rolls"/>
    <property type="match status" value="1"/>
</dbReference>
<dbReference type="SMART" id="SM00342">
    <property type="entry name" value="HTH_ARAC"/>
    <property type="match status" value="1"/>
</dbReference>
<dbReference type="PANTHER" id="PTHR11019:SF159">
    <property type="entry name" value="TRANSCRIPTIONAL REGULATOR-RELATED"/>
    <property type="match status" value="1"/>
</dbReference>
<keyword evidence="6" id="KW-1185">Reference proteome</keyword>
<organism evidence="5 6">
    <name type="scientific">Neoroseomonas terrae</name>
    <dbReference type="NCBI Taxonomy" id="424799"/>
    <lineage>
        <taxon>Bacteria</taxon>
        <taxon>Pseudomonadati</taxon>
        <taxon>Pseudomonadota</taxon>
        <taxon>Alphaproteobacteria</taxon>
        <taxon>Acetobacterales</taxon>
        <taxon>Acetobacteraceae</taxon>
        <taxon>Neoroseomonas</taxon>
    </lineage>
</organism>
<gene>
    <name evidence="5" type="ORF">GXW78_06700</name>
</gene>
<keyword evidence="2" id="KW-0238">DNA-binding</keyword>
<dbReference type="InterPro" id="IPR011051">
    <property type="entry name" value="RmlC_Cupin_sf"/>
</dbReference>
<keyword evidence="1" id="KW-0805">Transcription regulation</keyword>
<dbReference type="InterPro" id="IPR009057">
    <property type="entry name" value="Homeodomain-like_sf"/>
</dbReference>
<dbReference type="Pfam" id="PF02311">
    <property type="entry name" value="AraC_binding"/>
    <property type="match status" value="1"/>
</dbReference>
<dbReference type="EMBL" id="JAAEDI010000006">
    <property type="protein sequence ID" value="MBR0649344.1"/>
    <property type="molecule type" value="Genomic_DNA"/>
</dbReference>
<accession>A0ABS5EE96</accession>
<feature type="domain" description="HTH araC/xylS-type" evidence="4">
    <location>
        <begin position="156"/>
        <end position="255"/>
    </location>
</feature>
<dbReference type="SUPFAM" id="SSF46689">
    <property type="entry name" value="Homeodomain-like"/>
    <property type="match status" value="1"/>
</dbReference>
<evidence type="ECO:0000313" key="5">
    <source>
        <dbReference type="EMBL" id="MBR0649344.1"/>
    </source>
</evidence>
<sequence length="255" mass="28264">MARHRRAVEIEAVARPVVAVGNEYPAGHEHPAHSHRRSQLLFAERGTMLVRTAHGAWMVPPSQGVWIPGGTVHGISMLGQVATRSVYLEPDARPGLATECRVVGIPPLLRELLIAAVDVPAEYDPDGRDGRVMSLLMDEILAAPVLPLSLPLPRGDRLLRRCRRFLERPSMHDTIEAWSRTLALSRRSFTRRFREETGLSFAEWQRRACLLAALPRLLNGERVTAIALDLGYAGPTAFSTMFRRTLGVAPSAYGR</sequence>
<comment type="caution">
    <text evidence="5">The sequence shown here is derived from an EMBL/GenBank/DDBJ whole genome shotgun (WGS) entry which is preliminary data.</text>
</comment>
<reference evidence="6" key="1">
    <citation type="journal article" date="2021" name="Syst. Appl. Microbiol.">
        <title>Roseomonas hellenica sp. nov., isolated from roots of wild-growing Alkanna tinctoria.</title>
        <authorList>
            <person name="Rat A."/>
            <person name="Naranjo H.D."/>
            <person name="Lebbe L."/>
            <person name="Cnockaert M."/>
            <person name="Krigas N."/>
            <person name="Grigoriadou K."/>
            <person name="Maloupa E."/>
            <person name="Willems A."/>
        </authorList>
    </citation>
    <scope>NUCLEOTIDE SEQUENCE [LARGE SCALE GENOMIC DNA]</scope>
    <source>
        <strain evidence="6">LMG 31159</strain>
    </source>
</reference>
<dbReference type="InterPro" id="IPR014710">
    <property type="entry name" value="RmlC-like_jellyroll"/>
</dbReference>
<dbReference type="Gene3D" id="1.10.10.60">
    <property type="entry name" value="Homeodomain-like"/>
    <property type="match status" value="1"/>
</dbReference>
<dbReference type="PANTHER" id="PTHR11019">
    <property type="entry name" value="HTH-TYPE TRANSCRIPTIONAL REGULATOR NIMR"/>
    <property type="match status" value="1"/>
</dbReference>
<keyword evidence="3" id="KW-0804">Transcription</keyword>
<protein>
    <submittedName>
        <fullName evidence="5">AraC family transcriptional regulator</fullName>
    </submittedName>
</protein>
<evidence type="ECO:0000256" key="2">
    <source>
        <dbReference type="ARBA" id="ARBA00023125"/>
    </source>
</evidence>
<dbReference type="SUPFAM" id="SSF51182">
    <property type="entry name" value="RmlC-like cupins"/>
    <property type="match status" value="1"/>
</dbReference>
<evidence type="ECO:0000256" key="1">
    <source>
        <dbReference type="ARBA" id="ARBA00023015"/>
    </source>
</evidence>